<name>A0ABX0EZL0_9BACT</name>
<dbReference type="GO" id="GO:0005524">
    <property type="term" value="F:ATP binding"/>
    <property type="evidence" value="ECO:0007669"/>
    <property type="project" value="UniProtKB-KW"/>
</dbReference>
<dbReference type="PANTHER" id="PTHR43581">
    <property type="entry name" value="ATP/GTP PHOSPHATASE"/>
    <property type="match status" value="1"/>
</dbReference>
<dbReference type="Proteomes" id="UP001318301">
    <property type="component" value="Unassembled WGS sequence"/>
</dbReference>
<dbReference type="InterPro" id="IPR003593">
    <property type="entry name" value="AAA+_ATPase"/>
</dbReference>
<dbReference type="RefSeq" id="WP_166233073.1">
    <property type="nucleotide sequence ID" value="NZ_CBCSIJ010000022.1"/>
</dbReference>
<evidence type="ECO:0000259" key="1">
    <source>
        <dbReference type="SMART" id="SM00382"/>
    </source>
</evidence>
<keyword evidence="2" id="KW-0547">Nucleotide-binding</keyword>
<feature type="domain" description="AAA+ ATPase" evidence="1">
    <location>
        <begin position="186"/>
        <end position="430"/>
    </location>
</feature>
<comment type="caution">
    <text evidence="2">The sequence shown here is derived from an EMBL/GenBank/DDBJ whole genome shotgun (WGS) entry which is preliminary data.</text>
</comment>
<evidence type="ECO:0000313" key="3">
    <source>
        <dbReference type="Proteomes" id="UP001318301"/>
    </source>
</evidence>
<dbReference type="SMART" id="SM00382">
    <property type="entry name" value="AAA"/>
    <property type="match status" value="1"/>
</dbReference>
<dbReference type="InterPro" id="IPR051396">
    <property type="entry name" value="Bact_Antivir_Def_Nuclease"/>
</dbReference>
<accession>A0ABX0EZL0</accession>
<dbReference type="SUPFAM" id="SSF52540">
    <property type="entry name" value="P-loop containing nucleoside triphosphate hydrolases"/>
    <property type="match status" value="1"/>
</dbReference>
<protein>
    <submittedName>
        <fullName evidence="2">ATP-binding protein</fullName>
    </submittedName>
</protein>
<evidence type="ECO:0000313" key="2">
    <source>
        <dbReference type="EMBL" id="NGZ45466.1"/>
    </source>
</evidence>
<dbReference type="InterPro" id="IPR027417">
    <property type="entry name" value="P-loop_NTPase"/>
</dbReference>
<dbReference type="PANTHER" id="PTHR43581:SF2">
    <property type="entry name" value="EXCINUCLEASE ATPASE SUBUNIT"/>
    <property type="match status" value="1"/>
</dbReference>
<organism evidence="2 3">
    <name type="scientific">Aquirufa beregesia</name>
    <dbReference type="NCBI Taxonomy" id="2516556"/>
    <lineage>
        <taxon>Bacteria</taxon>
        <taxon>Pseudomonadati</taxon>
        <taxon>Bacteroidota</taxon>
        <taxon>Cytophagia</taxon>
        <taxon>Cytophagales</taxon>
        <taxon>Flectobacillaceae</taxon>
        <taxon>Aquirufa</taxon>
    </lineage>
</organism>
<keyword evidence="2" id="KW-0067">ATP-binding</keyword>
<reference evidence="2 3" key="1">
    <citation type="submission" date="2019-02" db="EMBL/GenBank/DDBJ databases">
        <title>Genome of a new Bacteroidetes strain.</title>
        <authorList>
            <person name="Pitt A."/>
        </authorList>
    </citation>
    <scope>NUCLEOTIDE SEQUENCE [LARGE SCALE GENOMIC DNA]</scope>
    <source>
        <strain evidence="2 3">50C-KIRBA</strain>
    </source>
</reference>
<gene>
    <name evidence="2" type="ORF">EWU23_13355</name>
</gene>
<dbReference type="Gene3D" id="3.40.50.300">
    <property type="entry name" value="P-loop containing nucleotide triphosphate hydrolases"/>
    <property type="match status" value="1"/>
</dbReference>
<dbReference type="EMBL" id="SEWW01000012">
    <property type="protein sequence ID" value="NGZ45466.1"/>
    <property type="molecule type" value="Genomic_DNA"/>
</dbReference>
<dbReference type="InterPro" id="IPR003959">
    <property type="entry name" value="ATPase_AAA_core"/>
</dbReference>
<sequence length="505" mass="57323">MIFKILNRNQRPPYNAKSKAYLTWDNWNDYSFLTLFGLIYVDENSKYHDIGSVKIGYYGQKESQRKLFIGDSFENIGQEYFSLGQSDSYYEILNSLGSDIRDEILKALNDIAKFPEIYDKAIHENVTKISLLRSISQTSVIGQYRRISSGGARLTNYSFKFKNPKIRGASEAIELTFNVNPETFPPTNIHVLIGRNGVGKTHLLNNMINALIDGETNNKSGSFTSEITQQNNSIFANLTSVTFSAFDETEPKPERKDKTQGIQFSYIGLRRVQSGSDKNLGPKSTIMLRNEFFKSLNTCKINATTNRWKKSIEMLESDPNFREAKIKELIDITDEEEIKSVGWNVFKKLSSGHKIVLLTITRLIETLQERSLVLIDEPEAHLHPPLLSAFTRTLSELLIETNSVAIIATHSPVILQEVPKNCVWKLRRTGAEAIAERLEIESFGENVGTLTNEIFGLEVTNSGYYKMISQAIAETDSYEEVIQYFHKQIGMEARAIIMSLTVNKN</sequence>
<proteinExistence type="predicted"/>
<keyword evidence="3" id="KW-1185">Reference proteome</keyword>
<dbReference type="Pfam" id="PF13304">
    <property type="entry name" value="AAA_21"/>
    <property type="match status" value="1"/>
</dbReference>